<organism evidence="8 9">
    <name type="scientific">Actinocatenispora rupis</name>
    <dbReference type="NCBI Taxonomy" id="519421"/>
    <lineage>
        <taxon>Bacteria</taxon>
        <taxon>Bacillati</taxon>
        <taxon>Actinomycetota</taxon>
        <taxon>Actinomycetes</taxon>
        <taxon>Micromonosporales</taxon>
        <taxon>Micromonosporaceae</taxon>
        <taxon>Actinocatenispora</taxon>
    </lineage>
</organism>
<dbReference type="NCBIfam" id="NF033135">
    <property type="entry name" value="cmx_cmrA"/>
    <property type="match status" value="1"/>
</dbReference>
<gene>
    <name evidence="8" type="ORF">Aru02nite_41870</name>
</gene>
<comment type="caution">
    <text evidence="8">The sequence shown here is derived from an EMBL/GenBank/DDBJ whole genome shotgun (WGS) entry which is preliminary data.</text>
</comment>
<dbReference type="PANTHER" id="PTHR43124">
    <property type="entry name" value="PURINE EFFLUX PUMP PBUE"/>
    <property type="match status" value="1"/>
</dbReference>
<dbReference type="InterPro" id="IPR011701">
    <property type="entry name" value="MFS"/>
</dbReference>
<keyword evidence="2" id="KW-1003">Cell membrane</keyword>
<dbReference type="RefSeq" id="WP_203660158.1">
    <property type="nucleotide sequence ID" value="NZ_BAAAZM010000007.1"/>
</dbReference>
<dbReference type="InterPro" id="IPR020846">
    <property type="entry name" value="MFS_dom"/>
</dbReference>
<dbReference type="SUPFAM" id="SSF103473">
    <property type="entry name" value="MFS general substrate transporter"/>
    <property type="match status" value="1"/>
</dbReference>
<protein>
    <submittedName>
        <fullName evidence="8">Chloramphenicol resistance protein</fullName>
    </submittedName>
</protein>
<evidence type="ECO:0000313" key="9">
    <source>
        <dbReference type="Proteomes" id="UP000612808"/>
    </source>
</evidence>
<evidence type="ECO:0000259" key="7">
    <source>
        <dbReference type="PROSITE" id="PS50850"/>
    </source>
</evidence>
<feature type="transmembrane region" description="Helical" evidence="6">
    <location>
        <begin position="159"/>
        <end position="181"/>
    </location>
</feature>
<dbReference type="PANTHER" id="PTHR43124:SF3">
    <property type="entry name" value="CHLORAMPHENICOL EFFLUX PUMP RV0191"/>
    <property type="match status" value="1"/>
</dbReference>
<feature type="transmembrane region" description="Helical" evidence="6">
    <location>
        <begin position="130"/>
        <end position="153"/>
    </location>
</feature>
<feature type="transmembrane region" description="Helical" evidence="6">
    <location>
        <begin position="38"/>
        <end position="59"/>
    </location>
</feature>
<dbReference type="Proteomes" id="UP000612808">
    <property type="component" value="Unassembled WGS sequence"/>
</dbReference>
<dbReference type="GO" id="GO:0005886">
    <property type="term" value="C:plasma membrane"/>
    <property type="evidence" value="ECO:0007669"/>
    <property type="project" value="UniProtKB-SubCell"/>
</dbReference>
<dbReference type="AlphaFoldDB" id="A0A8J3J339"/>
<dbReference type="EMBL" id="BOMB01000023">
    <property type="protein sequence ID" value="GID13298.1"/>
    <property type="molecule type" value="Genomic_DNA"/>
</dbReference>
<feature type="domain" description="Major facilitator superfamily (MFS) profile" evidence="7">
    <location>
        <begin position="4"/>
        <end position="373"/>
    </location>
</feature>
<feature type="transmembrane region" description="Helical" evidence="6">
    <location>
        <begin position="350"/>
        <end position="367"/>
    </location>
</feature>
<evidence type="ECO:0000256" key="1">
    <source>
        <dbReference type="ARBA" id="ARBA00004651"/>
    </source>
</evidence>
<proteinExistence type="predicted"/>
<keyword evidence="9" id="KW-1185">Reference proteome</keyword>
<keyword evidence="4 6" id="KW-1133">Transmembrane helix</keyword>
<feature type="transmembrane region" description="Helical" evidence="6">
    <location>
        <begin position="201"/>
        <end position="223"/>
    </location>
</feature>
<evidence type="ECO:0000313" key="8">
    <source>
        <dbReference type="EMBL" id="GID13298.1"/>
    </source>
</evidence>
<evidence type="ECO:0000256" key="4">
    <source>
        <dbReference type="ARBA" id="ARBA00022989"/>
    </source>
</evidence>
<feature type="transmembrane region" description="Helical" evidence="6">
    <location>
        <begin position="71"/>
        <end position="93"/>
    </location>
</feature>
<dbReference type="Pfam" id="PF07690">
    <property type="entry name" value="MFS_1"/>
    <property type="match status" value="1"/>
</dbReference>
<feature type="transmembrane region" description="Helical" evidence="6">
    <location>
        <begin position="235"/>
        <end position="255"/>
    </location>
</feature>
<feature type="transmembrane region" description="Helical" evidence="6">
    <location>
        <begin position="321"/>
        <end position="344"/>
    </location>
</feature>
<accession>A0A8J3J339</accession>
<feature type="transmembrane region" description="Helical" evidence="6">
    <location>
        <begin position="262"/>
        <end position="280"/>
    </location>
</feature>
<evidence type="ECO:0000256" key="2">
    <source>
        <dbReference type="ARBA" id="ARBA00022475"/>
    </source>
</evidence>
<name>A0A8J3J339_9ACTN</name>
<dbReference type="InterPro" id="IPR036259">
    <property type="entry name" value="MFS_trans_sf"/>
</dbReference>
<dbReference type="CDD" id="cd17324">
    <property type="entry name" value="MFS_NepI_like"/>
    <property type="match status" value="1"/>
</dbReference>
<sequence>MPYALYLLALAVFAQGTSEFMLSGLIPAIATDLHVSVAAAGSLTSVFAVGMIAGAPLMAALGRRWPRRRALLVFLVAFLLAHVAGAVTTTLPVLLATRLAAAVANAGFLAVALSAATAMVRPDRRARATAVLLGGVTLACIVGVPAGALLGQYLGWRSVFWAVAALSVPALVGLRSVPTAAPDPAAAGVRTELRALRDPRLARTLALAALVNGATFGTYTYLAPVVTGVAGLAPGWVPAVLALFGLGSFAGVTIAGRVTAPLAPACAVLLGGWLLLALTAGAPAALLALVPVQATLSFAAGATLIARVLRAATTAPTMAGGYATAALNLGAAAGPWLGGAALAVGLGPHAPLWTSTALAALALALAVRRRADA</sequence>
<evidence type="ECO:0000256" key="5">
    <source>
        <dbReference type="ARBA" id="ARBA00023136"/>
    </source>
</evidence>
<reference evidence="8" key="1">
    <citation type="submission" date="2021-01" db="EMBL/GenBank/DDBJ databases">
        <title>Whole genome shotgun sequence of Actinocatenispora rupis NBRC 107355.</title>
        <authorList>
            <person name="Komaki H."/>
            <person name="Tamura T."/>
        </authorList>
    </citation>
    <scope>NUCLEOTIDE SEQUENCE</scope>
    <source>
        <strain evidence="8">NBRC 107355</strain>
    </source>
</reference>
<keyword evidence="5 6" id="KW-0472">Membrane</keyword>
<dbReference type="PROSITE" id="PS50850">
    <property type="entry name" value="MFS"/>
    <property type="match status" value="1"/>
</dbReference>
<evidence type="ECO:0000256" key="6">
    <source>
        <dbReference type="SAM" id="Phobius"/>
    </source>
</evidence>
<keyword evidence="3 6" id="KW-0812">Transmembrane</keyword>
<dbReference type="InterPro" id="IPR050189">
    <property type="entry name" value="MFS_Efflux_Transporters"/>
</dbReference>
<dbReference type="GO" id="GO:0022857">
    <property type="term" value="F:transmembrane transporter activity"/>
    <property type="evidence" value="ECO:0007669"/>
    <property type="project" value="InterPro"/>
</dbReference>
<feature type="transmembrane region" description="Helical" evidence="6">
    <location>
        <begin position="286"/>
        <end position="309"/>
    </location>
</feature>
<feature type="transmembrane region" description="Helical" evidence="6">
    <location>
        <begin position="99"/>
        <end position="118"/>
    </location>
</feature>
<comment type="subcellular location">
    <subcellularLocation>
        <location evidence="1">Cell membrane</location>
        <topology evidence="1">Multi-pass membrane protein</topology>
    </subcellularLocation>
</comment>
<dbReference type="Gene3D" id="1.20.1250.20">
    <property type="entry name" value="MFS general substrate transporter like domains"/>
    <property type="match status" value="1"/>
</dbReference>
<evidence type="ECO:0000256" key="3">
    <source>
        <dbReference type="ARBA" id="ARBA00022692"/>
    </source>
</evidence>